<sequence length="78" mass="8706">MRKIYVKSCPDLVNKAEGRTGLWYNLFENVMEIIRSKQDELELARMVAVVVSPSVLGLCDPLYSGTPVDANRKDGASF</sequence>
<evidence type="ECO:0000313" key="2">
    <source>
        <dbReference type="Proteomes" id="UP000653631"/>
    </source>
</evidence>
<comment type="caution">
    <text evidence="1">The sequence shown here is derived from an EMBL/GenBank/DDBJ whole genome shotgun (WGS) entry which is preliminary data.</text>
</comment>
<accession>A0ABD0AJZ9</accession>
<evidence type="ECO:0000313" key="1">
    <source>
        <dbReference type="EMBL" id="GIC71772.1"/>
    </source>
</evidence>
<reference evidence="1 2" key="1">
    <citation type="submission" date="2021-01" db="EMBL/GenBank/DDBJ databases">
        <title>Development of a method for detection of lactic acid bacteria that cause putrefactive shochu mash.</title>
        <authorList>
            <person name="Takashita H."/>
            <person name="Fujihara E."/>
            <person name="Takayama K."/>
            <person name="Yamamoto H."/>
            <person name="Mizutani M."/>
            <person name="Kajiwara Y."/>
        </authorList>
    </citation>
    <scope>NUCLEOTIDE SEQUENCE [LARGE SCALE GENOMIC DNA]</scope>
    <source>
        <strain evidence="1 2">01-B1</strain>
    </source>
</reference>
<proteinExistence type="predicted"/>
<organism evidence="1 2">
    <name type="scientific">Limosilactobacillus fermentum</name>
    <name type="common">Lactobacillus fermentum</name>
    <dbReference type="NCBI Taxonomy" id="1613"/>
    <lineage>
        <taxon>Bacteria</taxon>
        <taxon>Bacillati</taxon>
        <taxon>Bacillota</taxon>
        <taxon>Bacilli</taxon>
        <taxon>Lactobacillales</taxon>
        <taxon>Lactobacillaceae</taxon>
        <taxon>Limosilactobacillus</taxon>
    </lineage>
</organism>
<dbReference type="Proteomes" id="UP000653631">
    <property type="component" value="Unassembled WGS sequence"/>
</dbReference>
<gene>
    <name evidence="1" type="ORF">LF01B1_07870</name>
</gene>
<protein>
    <submittedName>
        <fullName evidence="1">Uncharacterized protein</fullName>
    </submittedName>
</protein>
<dbReference type="AlphaFoldDB" id="A0ABD0AJZ9"/>
<name>A0ABD0AJZ9_LIMFE</name>
<dbReference type="EMBL" id="BOLH01000006">
    <property type="protein sequence ID" value="GIC71772.1"/>
    <property type="molecule type" value="Genomic_DNA"/>
</dbReference>